<feature type="transmembrane region" description="Helical" evidence="6">
    <location>
        <begin position="210"/>
        <end position="229"/>
    </location>
</feature>
<keyword evidence="8" id="KW-1185">Reference proteome</keyword>
<keyword evidence="3 6" id="KW-0812">Transmembrane</keyword>
<feature type="transmembrane region" description="Helical" evidence="6">
    <location>
        <begin position="329"/>
        <end position="351"/>
    </location>
</feature>
<dbReference type="CDD" id="cd13128">
    <property type="entry name" value="MATE_Wzx_like"/>
    <property type="match status" value="1"/>
</dbReference>
<dbReference type="InterPro" id="IPR002797">
    <property type="entry name" value="Polysacc_synth"/>
</dbReference>
<feature type="transmembrane region" description="Helical" evidence="6">
    <location>
        <begin position="43"/>
        <end position="66"/>
    </location>
</feature>
<dbReference type="RefSeq" id="WP_308449699.1">
    <property type="nucleotide sequence ID" value="NZ_JAJEQC010000010.1"/>
</dbReference>
<protein>
    <submittedName>
        <fullName evidence="7">Flippase</fullName>
    </submittedName>
</protein>
<keyword evidence="5 6" id="KW-0472">Membrane</keyword>
<dbReference type="InterPro" id="IPR050833">
    <property type="entry name" value="Poly_Biosynth_Transport"/>
</dbReference>
<gene>
    <name evidence="7" type="ORF">LKD31_10655</name>
</gene>
<evidence type="ECO:0000256" key="1">
    <source>
        <dbReference type="ARBA" id="ARBA00004651"/>
    </source>
</evidence>
<accession>A0AAE3AP06</accession>
<dbReference type="PANTHER" id="PTHR30250">
    <property type="entry name" value="PST FAMILY PREDICTED COLANIC ACID TRANSPORTER"/>
    <property type="match status" value="1"/>
</dbReference>
<evidence type="ECO:0000256" key="4">
    <source>
        <dbReference type="ARBA" id="ARBA00022989"/>
    </source>
</evidence>
<feature type="transmembrane region" description="Helical" evidence="6">
    <location>
        <begin position="417"/>
        <end position="437"/>
    </location>
</feature>
<proteinExistence type="predicted"/>
<dbReference type="PANTHER" id="PTHR30250:SF11">
    <property type="entry name" value="O-ANTIGEN TRANSPORTER-RELATED"/>
    <property type="match status" value="1"/>
</dbReference>
<name>A0AAE3AP06_9FIRM</name>
<organism evidence="7 8">
    <name type="scientific">Hominenteromicrobium mulieris</name>
    <dbReference type="NCBI Taxonomy" id="2885357"/>
    <lineage>
        <taxon>Bacteria</taxon>
        <taxon>Bacillati</taxon>
        <taxon>Bacillota</taxon>
        <taxon>Clostridia</taxon>
        <taxon>Eubacteriales</taxon>
        <taxon>Oscillospiraceae</taxon>
        <taxon>Hominenteromicrobium</taxon>
    </lineage>
</organism>
<feature type="transmembrane region" description="Helical" evidence="6">
    <location>
        <begin position="170"/>
        <end position="190"/>
    </location>
</feature>
<evidence type="ECO:0000256" key="3">
    <source>
        <dbReference type="ARBA" id="ARBA00022692"/>
    </source>
</evidence>
<feature type="transmembrane region" description="Helical" evidence="6">
    <location>
        <begin position="87"/>
        <end position="109"/>
    </location>
</feature>
<feature type="transmembrane region" description="Helical" evidence="6">
    <location>
        <begin position="443"/>
        <end position="464"/>
    </location>
</feature>
<comment type="caution">
    <text evidence="7">The sequence shown here is derived from an EMBL/GenBank/DDBJ whole genome shotgun (WGS) entry which is preliminary data.</text>
</comment>
<evidence type="ECO:0000256" key="2">
    <source>
        <dbReference type="ARBA" id="ARBA00022475"/>
    </source>
</evidence>
<feature type="transmembrane region" description="Helical" evidence="6">
    <location>
        <begin position="142"/>
        <end position="164"/>
    </location>
</feature>
<dbReference type="GO" id="GO:0005886">
    <property type="term" value="C:plasma membrane"/>
    <property type="evidence" value="ECO:0007669"/>
    <property type="project" value="UniProtKB-SubCell"/>
</dbReference>
<dbReference type="Proteomes" id="UP001199424">
    <property type="component" value="Unassembled WGS sequence"/>
</dbReference>
<reference evidence="7" key="1">
    <citation type="submission" date="2021-10" db="EMBL/GenBank/DDBJ databases">
        <title>Anaerobic single-cell dispensing facilitates the cultivation of human gut bacteria.</title>
        <authorList>
            <person name="Afrizal A."/>
        </authorList>
    </citation>
    <scope>NUCLEOTIDE SEQUENCE</scope>
    <source>
        <strain evidence="7">CLA-AA-H250</strain>
    </source>
</reference>
<keyword evidence="2" id="KW-1003">Cell membrane</keyword>
<feature type="transmembrane region" description="Helical" evidence="6">
    <location>
        <begin position="249"/>
        <end position="269"/>
    </location>
</feature>
<keyword evidence="4 6" id="KW-1133">Transmembrane helix</keyword>
<feature type="transmembrane region" description="Helical" evidence="6">
    <location>
        <begin position="384"/>
        <end position="405"/>
    </location>
</feature>
<feature type="transmembrane region" description="Helical" evidence="6">
    <location>
        <begin position="290"/>
        <end position="309"/>
    </location>
</feature>
<comment type="subcellular location">
    <subcellularLocation>
        <location evidence="1">Cell membrane</location>
        <topology evidence="1">Multi-pass membrane protein</topology>
    </subcellularLocation>
</comment>
<feature type="transmembrane region" description="Helical" evidence="6">
    <location>
        <begin position="115"/>
        <end position="135"/>
    </location>
</feature>
<feature type="transmembrane region" description="Helical" evidence="6">
    <location>
        <begin position="12"/>
        <end position="31"/>
    </location>
</feature>
<feature type="transmembrane region" description="Helical" evidence="6">
    <location>
        <begin position="358"/>
        <end position="378"/>
    </location>
</feature>
<evidence type="ECO:0000313" key="7">
    <source>
        <dbReference type="EMBL" id="MCC2137473.1"/>
    </source>
</evidence>
<evidence type="ECO:0000313" key="8">
    <source>
        <dbReference type="Proteomes" id="UP001199424"/>
    </source>
</evidence>
<sequence length="490" mass="54484">MKGKSLKLNFVMNAILTMSSIIFPLITFRYVSNILLPDGTGKVSFAISLITYFNMFAQLGIPIYGIRICAMVRDNKEELTRTAHELLVLNFIVGAVSYFVLLLAILFVPKLQEDRALYIIVSSTIFLSAIGMEWLYKALEQYTYIAIRSIIFKLIAMVGMFLLIHQKSDYVVYGGITVFASSAANIINLFHARKYIGFHSVGYYSIHRHLKPVLIFFAMSCATTIYTNLDNVMLGIMATKTQVGYYDAAVKVKVVLVSLVTSLGTVLLPRASYYVEMEMKGEFRRISAKALNFVMLVALPLMIFFMLFAEQSIRFLTGGTLYESATLPMQIIMPTLLFIGITNVLGIQILVPLGREKTVLVSEIVGAVTDLILNAILIPQYGASGAAIGTLAAEFAVLVVQYIALRSEVRGAFLDIHYFKIFAALIPAVLSAVWVSHLQIGTFWLLVFAAILFFGLYGIVLLLLKEPLVKEIVFGLLSKLKRKNKADDVA</sequence>
<evidence type="ECO:0000256" key="5">
    <source>
        <dbReference type="ARBA" id="ARBA00023136"/>
    </source>
</evidence>
<dbReference type="AlphaFoldDB" id="A0AAE3AP06"/>
<dbReference type="Pfam" id="PF01943">
    <property type="entry name" value="Polysacc_synt"/>
    <property type="match status" value="1"/>
</dbReference>
<evidence type="ECO:0000256" key="6">
    <source>
        <dbReference type="SAM" id="Phobius"/>
    </source>
</evidence>
<dbReference type="EMBL" id="JAJEQC010000010">
    <property type="protein sequence ID" value="MCC2137473.1"/>
    <property type="molecule type" value="Genomic_DNA"/>
</dbReference>